<dbReference type="AlphaFoldDB" id="A0A5N5Q8P4"/>
<organism evidence="2 3">
    <name type="scientific">Ceratobasidium theobromae</name>
    <dbReference type="NCBI Taxonomy" id="1582974"/>
    <lineage>
        <taxon>Eukaryota</taxon>
        <taxon>Fungi</taxon>
        <taxon>Dikarya</taxon>
        <taxon>Basidiomycota</taxon>
        <taxon>Agaricomycotina</taxon>
        <taxon>Agaricomycetes</taxon>
        <taxon>Cantharellales</taxon>
        <taxon>Ceratobasidiaceae</taxon>
        <taxon>Ceratobasidium</taxon>
    </lineage>
</organism>
<feature type="region of interest" description="Disordered" evidence="1">
    <location>
        <begin position="361"/>
        <end position="548"/>
    </location>
</feature>
<proteinExistence type="predicted"/>
<feature type="compositionally biased region" description="Polar residues" evidence="1">
    <location>
        <begin position="742"/>
        <end position="764"/>
    </location>
</feature>
<feature type="compositionally biased region" description="Low complexity" evidence="1">
    <location>
        <begin position="513"/>
        <end position="527"/>
    </location>
</feature>
<dbReference type="PANTHER" id="PTHR13361">
    <property type="entry name" value="WW DOMAIN-BINDING PROTEIN 11"/>
    <property type="match status" value="1"/>
</dbReference>
<feature type="compositionally biased region" description="Low complexity" evidence="1">
    <location>
        <begin position="479"/>
        <end position="503"/>
    </location>
</feature>
<feature type="region of interest" description="Disordered" evidence="1">
    <location>
        <begin position="784"/>
        <end position="846"/>
    </location>
</feature>
<evidence type="ECO:0000256" key="1">
    <source>
        <dbReference type="SAM" id="MobiDB-lite"/>
    </source>
</evidence>
<dbReference type="Proteomes" id="UP000383932">
    <property type="component" value="Unassembled WGS sequence"/>
</dbReference>
<accession>A0A5N5Q8P4</accession>
<feature type="compositionally biased region" description="Polar residues" evidence="1">
    <location>
        <begin position="375"/>
        <end position="402"/>
    </location>
</feature>
<feature type="compositionally biased region" description="Polar residues" evidence="1">
    <location>
        <begin position="814"/>
        <end position="831"/>
    </location>
</feature>
<feature type="region of interest" description="Disordered" evidence="1">
    <location>
        <begin position="675"/>
        <end position="768"/>
    </location>
</feature>
<evidence type="ECO:0000313" key="3">
    <source>
        <dbReference type="Proteomes" id="UP000383932"/>
    </source>
</evidence>
<feature type="region of interest" description="Disordered" evidence="1">
    <location>
        <begin position="158"/>
        <end position="178"/>
    </location>
</feature>
<feature type="compositionally biased region" description="Polar residues" evidence="1">
    <location>
        <begin position="409"/>
        <end position="429"/>
    </location>
</feature>
<dbReference type="GO" id="GO:0005681">
    <property type="term" value="C:spliceosomal complex"/>
    <property type="evidence" value="ECO:0007669"/>
    <property type="project" value="TreeGrafter"/>
</dbReference>
<dbReference type="PANTHER" id="PTHR13361:SF1">
    <property type="entry name" value="WW DOMAIN-BINDING PROTEIN 11"/>
    <property type="match status" value="1"/>
</dbReference>
<feature type="compositionally biased region" description="Polar residues" evidence="1">
    <location>
        <begin position="437"/>
        <end position="456"/>
    </location>
</feature>
<gene>
    <name evidence="2" type="ORF">CTheo_8548</name>
</gene>
<name>A0A5N5Q8P4_9AGAM</name>
<evidence type="ECO:0000313" key="2">
    <source>
        <dbReference type="EMBL" id="KAB5588009.1"/>
    </source>
</evidence>
<feature type="compositionally biased region" description="Basic residues" evidence="1">
    <location>
        <begin position="460"/>
        <end position="478"/>
    </location>
</feature>
<feature type="compositionally biased region" description="Basic and acidic residues" evidence="1">
    <location>
        <begin position="675"/>
        <end position="685"/>
    </location>
</feature>
<sequence length="864" mass="92984">MIPAFPPIPCSSLNFGSTVNSLGPIAQCRPLTWLSSNTTFAQLLIPLSDLDLDSSDLNLDIDGESIIWGFGIDNDVKIHNADPDNSQDISIINGEDKDNSKQSWHTAVPFTPGNSMFSGIFVLHSNEELQPKRHSLDYSIGPTAMPKLLLTPSHSQHCKLVPKQGSPPDTSPTLHQPPTSSALDFHLCTIAQAQSAAPKKVAMSLSTDKHGADINIGTGSMHNGSDDELEDNDIDNNDVLNIKNQPEFDLKWKQPKGPVCNINFKQLLGLDSNGKATFWQVPVKVTQAVKKLNEFWWELKNTSNPNWLYHKLILVILKSSSEVNCKSWKQLGLMASAPKLRQANLKKWLIDSYIKTTEPDHKHCSLSAPPVPEPATQTHTDPSSWDNKGSTSNTIASSQCSPVQCPAMQPNSAPTMPQTSSSTLATPNPIQEPPTQRPQATVTLNQPNSTHSQQPSPEHRSKKAKSSKSKEKPRKGRLGTKSGSKSSSKSGSNHKSGSELGSESDSKSDSKSSSELSNDSSSNSGDESSSKLDRSTNKKSKSKSKLKMTARAELKAQLKAEIWKERAAVREAKVKRKVVPATATAMTTGVKDLEAVTVVEVMAMVPTLTRDLEVEVEVLTDKGSGAREMPVADDMGELAAQARVTVNTGAHLTEGSGTDLGAGLSKNVLHADESTLVPDGHHNMDIDIDQPQPLPKPKKRLIPCVPPPSSPPPQPIPAQVPPLVPGPELSQGPPGSVPELPQTDTPISSQVPTSPLPNANTVDMSQPKVKKLKKDVLELLATPAGPQLEKNFQVPDPATPIQAPKLQQSDHLHGNSGQNPTSTSSGASKPLNTKLRKALSKAPAPVEVCASWHAASEWGRKKKN</sequence>
<reference evidence="2 3" key="1">
    <citation type="journal article" date="2019" name="Fungal Biol. Biotechnol.">
        <title>Draft genome sequence of fastidious pathogen Ceratobasidium theobromae, which causes vascular-streak dieback in Theobroma cacao.</title>
        <authorList>
            <person name="Ali S.S."/>
            <person name="Asman A."/>
            <person name="Shao J."/>
            <person name="Firmansyah A.P."/>
            <person name="Susilo A.W."/>
            <person name="Rosmana A."/>
            <person name="McMahon P."/>
            <person name="Junaid M."/>
            <person name="Guest D."/>
            <person name="Kheng T.Y."/>
            <person name="Meinhardt L.W."/>
            <person name="Bailey B.A."/>
        </authorList>
    </citation>
    <scope>NUCLEOTIDE SEQUENCE [LARGE SCALE GENOMIC DNA]</scope>
    <source>
        <strain evidence="2 3">CT2</strain>
    </source>
</reference>
<feature type="compositionally biased region" description="Basic residues" evidence="1">
    <location>
        <begin position="537"/>
        <end position="548"/>
    </location>
</feature>
<feature type="region of interest" description="Disordered" evidence="1">
    <location>
        <begin position="83"/>
        <end position="103"/>
    </location>
</feature>
<dbReference type="EMBL" id="SSOP01000619">
    <property type="protein sequence ID" value="KAB5588009.1"/>
    <property type="molecule type" value="Genomic_DNA"/>
</dbReference>
<feature type="compositionally biased region" description="Pro residues" evidence="1">
    <location>
        <begin position="704"/>
        <end position="725"/>
    </location>
</feature>
<protein>
    <submittedName>
        <fullName evidence="2">Mitosis inhibitor kinase SWE1</fullName>
    </submittedName>
</protein>
<comment type="caution">
    <text evidence="2">The sequence shown here is derived from an EMBL/GenBank/DDBJ whole genome shotgun (WGS) entry which is preliminary data.</text>
</comment>
<dbReference type="OrthoDB" id="3265173at2759"/>
<feature type="compositionally biased region" description="Polar residues" evidence="1">
    <location>
        <begin position="167"/>
        <end position="178"/>
    </location>
</feature>
<keyword evidence="3" id="KW-1185">Reference proteome</keyword>